<keyword evidence="4" id="KW-1185">Reference proteome</keyword>
<dbReference type="InParanoid" id="B0D5F0"/>
<dbReference type="OrthoDB" id="3068303at2759"/>
<evidence type="ECO:0000256" key="1">
    <source>
        <dbReference type="ARBA" id="ARBA00022801"/>
    </source>
</evidence>
<dbReference type="Proteomes" id="UP000001194">
    <property type="component" value="Unassembled WGS sequence"/>
</dbReference>
<proteinExistence type="predicted"/>
<dbReference type="EMBL" id="DS547098">
    <property type="protein sequence ID" value="EDR09759.1"/>
    <property type="molecule type" value="Genomic_DNA"/>
</dbReference>
<dbReference type="InterPro" id="IPR001995">
    <property type="entry name" value="Peptidase_A2_cat"/>
</dbReference>
<dbReference type="CDD" id="cd00303">
    <property type="entry name" value="retropepsin_like"/>
    <property type="match status" value="1"/>
</dbReference>
<evidence type="ECO:0000313" key="4">
    <source>
        <dbReference type="Proteomes" id="UP000001194"/>
    </source>
</evidence>
<dbReference type="GeneID" id="6074864"/>
<sequence length="316" mass="34718">MFKTWDHIGQFINTGLLALIGPSAGTINYGLFVLSGLSVLVFPAIKGRSLPEGMGSLGTKALHMRAKIDNLESDCVKARLDSGADITLISEEFWKSMVNSPRLREGMRMKLYHLTGGAKVLGYIKTELFVVAQDESIVSFELEAYVVRNMNVPLLLGEDFQTTYELSVIRHATGLCEVLVGKSGRVLPAASAHNVDLGFEIRVAHTTQSFIRRKAVTRAKPKGSVKKLTEVTASEDTLIQPYHVRNVAVNAAFEGREDWIIEKIIIGTDDQNVMAAPTTWISASCPYLPITNTGPHPRLVRVGEVTNPKMKIISLK</sequence>
<dbReference type="SUPFAM" id="SSF50630">
    <property type="entry name" value="Acid proteases"/>
    <property type="match status" value="1"/>
</dbReference>
<reference evidence="3 4" key="1">
    <citation type="journal article" date="2008" name="Nature">
        <title>The genome of Laccaria bicolor provides insights into mycorrhizal symbiosis.</title>
        <authorList>
            <person name="Martin F."/>
            <person name="Aerts A."/>
            <person name="Ahren D."/>
            <person name="Brun A."/>
            <person name="Danchin E.G.J."/>
            <person name="Duchaussoy F."/>
            <person name="Gibon J."/>
            <person name="Kohler A."/>
            <person name="Lindquist E."/>
            <person name="Pereda V."/>
            <person name="Salamov A."/>
            <person name="Shapiro H.J."/>
            <person name="Wuyts J."/>
            <person name="Blaudez D."/>
            <person name="Buee M."/>
            <person name="Brokstein P."/>
            <person name="Canbaeck B."/>
            <person name="Cohen D."/>
            <person name="Courty P.E."/>
            <person name="Coutinho P.M."/>
            <person name="Delaruelle C."/>
            <person name="Detter J.C."/>
            <person name="Deveau A."/>
            <person name="DiFazio S."/>
            <person name="Duplessis S."/>
            <person name="Fraissinet-Tachet L."/>
            <person name="Lucic E."/>
            <person name="Frey-Klett P."/>
            <person name="Fourrey C."/>
            <person name="Feussner I."/>
            <person name="Gay G."/>
            <person name="Grimwood J."/>
            <person name="Hoegger P.J."/>
            <person name="Jain P."/>
            <person name="Kilaru S."/>
            <person name="Labbe J."/>
            <person name="Lin Y.C."/>
            <person name="Legue V."/>
            <person name="Le Tacon F."/>
            <person name="Marmeisse R."/>
            <person name="Melayah D."/>
            <person name="Montanini B."/>
            <person name="Muratet M."/>
            <person name="Nehls U."/>
            <person name="Niculita-Hirzel H."/>
            <person name="Oudot-Le Secq M.P."/>
            <person name="Peter M."/>
            <person name="Quesneville H."/>
            <person name="Rajashekar B."/>
            <person name="Reich M."/>
            <person name="Rouhier N."/>
            <person name="Schmutz J."/>
            <person name="Yin T."/>
            <person name="Chalot M."/>
            <person name="Henrissat B."/>
            <person name="Kuees U."/>
            <person name="Lucas S."/>
            <person name="Van de Peer Y."/>
            <person name="Podila G.K."/>
            <person name="Polle A."/>
            <person name="Pukkila P.J."/>
            <person name="Richardson P.M."/>
            <person name="Rouze P."/>
            <person name="Sanders I.R."/>
            <person name="Stajich J.E."/>
            <person name="Tunlid A."/>
            <person name="Tuskan G."/>
            <person name="Grigoriev I.V."/>
        </authorList>
    </citation>
    <scope>NUCLEOTIDE SEQUENCE [LARGE SCALE GENOMIC DNA]</scope>
    <source>
        <strain evidence="4">S238N-H82 / ATCC MYA-4686</strain>
    </source>
</reference>
<keyword evidence="1" id="KW-0378">Hydrolase</keyword>
<dbReference type="Gene3D" id="2.40.70.10">
    <property type="entry name" value="Acid Proteases"/>
    <property type="match status" value="1"/>
</dbReference>
<dbReference type="PROSITE" id="PS50175">
    <property type="entry name" value="ASP_PROT_RETROV"/>
    <property type="match status" value="1"/>
</dbReference>
<accession>B0D5F0</accession>
<feature type="domain" description="Peptidase A2" evidence="2">
    <location>
        <begin position="76"/>
        <end position="160"/>
    </location>
</feature>
<protein>
    <submittedName>
        <fullName evidence="3">Predicted protein</fullName>
    </submittedName>
</protein>
<dbReference type="GO" id="GO:0006508">
    <property type="term" value="P:proteolysis"/>
    <property type="evidence" value="ECO:0007669"/>
    <property type="project" value="InterPro"/>
</dbReference>
<dbReference type="RefSeq" id="XP_001879144.1">
    <property type="nucleotide sequence ID" value="XM_001879109.1"/>
</dbReference>
<dbReference type="InterPro" id="IPR021109">
    <property type="entry name" value="Peptidase_aspartic_dom_sf"/>
</dbReference>
<dbReference type="GO" id="GO:0004190">
    <property type="term" value="F:aspartic-type endopeptidase activity"/>
    <property type="evidence" value="ECO:0007669"/>
    <property type="project" value="InterPro"/>
</dbReference>
<dbReference type="KEGG" id="lbc:LACBIDRAFT_325536"/>
<evidence type="ECO:0000259" key="2">
    <source>
        <dbReference type="PROSITE" id="PS50175"/>
    </source>
</evidence>
<organism evidence="4">
    <name type="scientific">Laccaria bicolor (strain S238N-H82 / ATCC MYA-4686)</name>
    <name type="common">Bicoloured deceiver</name>
    <name type="synonym">Laccaria laccata var. bicolor</name>
    <dbReference type="NCBI Taxonomy" id="486041"/>
    <lineage>
        <taxon>Eukaryota</taxon>
        <taxon>Fungi</taxon>
        <taxon>Dikarya</taxon>
        <taxon>Basidiomycota</taxon>
        <taxon>Agaricomycotina</taxon>
        <taxon>Agaricomycetes</taxon>
        <taxon>Agaricomycetidae</taxon>
        <taxon>Agaricales</taxon>
        <taxon>Agaricineae</taxon>
        <taxon>Hydnangiaceae</taxon>
        <taxon>Laccaria</taxon>
    </lineage>
</organism>
<dbReference type="AlphaFoldDB" id="B0D5F0"/>
<name>B0D5F0_LACBS</name>
<evidence type="ECO:0000313" key="3">
    <source>
        <dbReference type="EMBL" id="EDR09759.1"/>
    </source>
</evidence>
<gene>
    <name evidence="3" type="ORF">LACBIDRAFT_325536</name>
</gene>
<dbReference type="HOGENOM" id="CLU_070627_0_0_1"/>